<organism evidence="7 8">
    <name type="scientific">Candidatus Vogelbacteria bacterium RIFOXYD1_FULL_44_32</name>
    <dbReference type="NCBI Taxonomy" id="1802438"/>
    <lineage>
        <taxon>Bacteria</taxon>
        <taxon>Candidatus Vogeliibacteriota</taxon>
    </lineage>
</organism>
<evidence type="ECO:0000256" key="2">
    <source>
        <dbReference type="ARBA" id="ARBA00023015"/>
    </source>
</evidence>
<protein>
    <recommendedName>
        <fullName evidence="9">HTH luxR-type domain-containing protein</fullName>
    </recommendedName>
</protein>
<comment type="caution">
    <text evidence="7">The sequence shown here is derived from an EMBL/GenBank/DDBJ whole genome shotgun (WGS) entry which is preliminary data.</text>
</comment>
<dbReference type="Gene3D" id="1.10.10.10">
    <property type="entry name" value="Winged helix-like DNA-binding domain superfamily/Winged helix DNA-binding domain"/>
    <property type="match status" value="1"/>
</dbReference>
<dbReference type="Pfam" id="PF08281">
    <property type="entry name" value="Sigma70_r4_2"/>
    <property type="match status" value="1"/>
</dbReference>
<evidence type="ECO:0000259" key="5">
    <source>
        <dbReference type="Pfam" id="PF04542"/>
    </source>
</evidence>
<evidence type="ECO:0000256" key="1">
    <source>
        <dbReference type="ARBA" id="ARBA00010641"/>
    </source>
</evidence>
<dbReference type="GO" id="GO:0006352">
    <property type="term" value="P:DNA-templated transcription initiation"/>
    <property type="evidence" value="ECO:0007669"/>
    <property type="project" value="InterPro"/>
</dbReference>
<gene>
    <name evidence="7" type="ORF">A2571_00530</name>
</gene>
<dbReference type="InterPro" id="IPR039425">
    <property type="entry name" value="RNA_pol_sigma-70-like"/>
</dbReference>
<dbReference type="InterPro" id="IPR013325">
    <property type="entry name" value="RNA_pol_sigma_r2"/>
</dbReference>
<dbReference type="Gene3D" id="1.10.1740.10">
    <property type="match status" value="1"/>
</dbReference>
<evidence type="ECO:0000256" key="3">
    <source>
        <dbReference type="ARBA" id="ARBA00023082"/>
    </source>
</evidence>
<evidence type="ECO:0000256" key="4">
    <source>
        <dbReference type="ARBA" id="ARBA00023163"/>
    </source>
</evidence>
<dbReference type="InterPro" id="IPR013249">
    <property type="entry name" value="RNA_pol_sigma70_r4_t2"/>
</dbReference>
<sequence>MFDFTPYQNLSDEELLKLSLKHPSLFNVLLNRYQDKLYRRAFSLLQEDEEAKDAVQETFVSIYLHAGQFQAKSTASFSSWAYAITTNKCFTIYKKKRNQKNRTVPLSTELEALLASKDEMREHNLKDLACHLLSIIPKPMRRVLTLVNDGYSYEEIALQEKVSPSSIRSRVHRARKILNDVAKDLKVYM</sequence>
<dbReference type="NCBIfam" id="TIGR02937">
    <property type="entry name" value="sigma70-ECF"/>
    <property type="match status" value="1"/>
</dbReference>
<evidence type="ECO:0000259" key="6">
    <source>
        <dbReference type="Pfam" id="PF08281"/>
    </source>
</evidence>
<dbReference type="SUPFAM" id="SSF88659">
    <property type="entry name" value="Sigma3 and sigma4 domains of RNA polymerase sigma factors"/>
    <property type="match status" value="1"/>
</dbReference>
<dbReference type="PANTHER" id="PTHR43133:SF51">
    <property type="entry name" value="RNA POLYMERASE SIGMA FACTOR"/>
    <property type="match status" value="1"/>
</dbReference>
<dbReference type="GO" id="GO:0003677">
    <property type="term" value="F:DNA binding"/>
    <property type="evidence" value="ECO:0007669"/>
    <property type="project" value="InterPro"/>
</dbReference>
<dbReference type="Proteomes" id="UP000177043">
    <property type="component" value="Unassembled WGS sequence"/>
</dbReference>
<evidence type="ECO:0000313" key="7">
    <source>
        <dbReference type="EMBL" id="OHA58857.1"/>
    </source>
</evidence>
<evidence type="ECO:0000313" key="8">
    <source>
        <dbReference type="Proteomes" id="UP000177043"/>
    </source>
</evidence>
<dbReference type="EMBL" id="MHTJ01000002">
    <property type="protein sequence ID" value="OHA58857.1"/>
    <property type="molecule type" value="Genomic_DNA"/>
</dbReference>
<dbReference type="AlphaFoldDB" id="A0A1G2QEB4"/>
<keyword evidence="4" id="KW-0804">Transcription</keyword>
<evidence type="ECO:0008006" key="9">
    <source>
        <dbReference type="Google" id="ProtNLM"/>
    </source>
</evidence>
<dbReference type="InterPro" id="IPR007627">
    <property type="entry name" value="RNA_pol_sigma70_r2"/>
</dbReference>
<accession>A0A1G2QEB4</accession>
<dbReference type="InterPro" id="IPR036388">
    <property type="entry name" value="WH-like_DNA-bd_sf"/>
</dbReference>
<keyword evidence="3" id="KW-0731">Sigma factor</keyword>
<name>A0A1G2QEB4_9BACT</name>
<keyword evidence="2" id="KW-0805">Transcription regulation</keyword>
<feature type="domain" description="RNA polymerase sigma factor 70 region 4 type 2" evidence="6">
    <location>
        <begin position="134"/>
        <end position="177"/>
    </location>
</feature>
<dbReference type="PANTHER" id="PTHR43133">
    <property type="entry name" value="RNA POLYMERASE ECF-TYPE SIGMA FACTO"/>
    <property type="match status" value="1"/>
</dbReference>
<dbReference type="InterPro" id="IPR014284">
    <property type="entry name" value="RNA_pol_sigma-70_dom"/>
</dbReference>
<proteinExistence type="inferred from homology"/>
<dbReference type="InterPro" id="IPR013324">
    <property type="entry name" value="RNA_pol_sigma_r3/r4-like"/>
</dbReference>
<dbReference type="GO" id="GO:0016987">
    <property type="term" value="F:sigma factor activity"/>
    <property type="evidence" value="ECO:0007669"/>
    <property type="project" value="UniProtKB-KW"/>
</dbReference>
<comment type="similarity">
    <text evidence="1">Belongs to the sigma-70 factor family. ECF subfamily.</text>
</comment>
<dbReference type="SUPFAM" id="SSF88946">
    <property type="entry name" value="Sigma2 domain of RNA polymerase sigma factors"/>
    <property type="match status" value="1"/>
</dbReference>
<dbReference type="STRING" id="1802438.A2571_00530"/>
<feature type="domain" description="RNA polymerase sigma-70 region 2" evidence="5">
    <location>
        <begin position="29"/>
        <end position="97"/>
    </location>
</feature>
<dbReference type="Pfam" id="PF04542">
    <property type="entry name" value="Sigma70_r2"/>
    <property type="match status" value="1"/>
</dbReference>
<reference evidence="7 8" key="1">
    <citation type="journal article" date="2016" name="Nat. Commun.">
        <title>Thousands of microbial genomes shed light on interconnected biogeochemical processes in an aquifer system.</title>
        <authorList>
            <person name="Anantharaman K."/>
            <person name="Brown C.T."/>
            <person name="Hug L.A."/>
            <person name="Sharon I."/>
            <person name="Castelle C.J."/>
            <person name="Probst A.J."/>
            <person name="Thomas B.C."/>
            <person name="Singh A."/>
            <person name="Wilkins M.J."/>
            <person name="Karaoz U."/>
            <person name="Brodie E.L."/>
            <person name="Williams K.H."/>
            <person name="Hubbard S.S."/>
            <person name="Banfield J.F."/>
        </authorList>
    </citation>
    <scope>NUCLEOTIDE SEQUENCE [LARGE SCALE GENOMIC DNA]</scope>
</reference>